<dbReference type="Proteomes" id="UP000185003">
    <property type="component" value="Unassembled WGS sequence"/>
</dbReference>
<protein>
    <submittedName>
        <fullName evidence="2">Peroxiredoxin</fullName>
    </submittedName>
</protein>
<dbReference type="InterPro" id="IPR000866">
    <property type="entry name" value="AhpC/TSA"/>
</dbReference>
<dbReference type="InterPro" id="IPR036249">
    <property type="entry name" value="Thioredoxin-like_sf"/>
</dbReference>
<organism evidence="2 3">
    <name type="scientific">Chitinophaga niabensis</name>
    <dbReference type="NCBI Taxonomy" id="536979"/>
    <lineage>
        <taxon>Bacteria</taxon>
        <taxon>Pseudomonadati</taxon>
        <taxon>Bacteroidota</taxon>
        <taxon>Chitinophagia</taxon>
        <taxon>Chitinophagales</taxon>
        <taxon>Chitinophagaceae</taxon>
        <taxon>Chitinophaga</taxon>
    </lineage>
</organism>
<feature type="domain" description="Thioredoxin" evidence="1">
    <location>
        <begin position="245"/>
        <end position="371"/>
    </location>
</feature>
<keyword evidence="3" id="KW-1185">Reference proteome</keyword>
<dbReference type="PANTHER" id="PTHR42852">
    <property type="entry name" value="THIOL:DISULFIDE INTERCHANGE PROTEIN DSBE"/>
    <property type="match status" value="1"/>
</dbReference>
<dbReference type="STRING" id="536979.SAMN04488055_1180"/>
<name>A0A1N6DYP5_9BACT</name>
<dbReference type="Pfam" id="PF00578">
    <property type="entry name" value="AhpC-TSA"/>
    <property type="match status" value="1"/>
</dbReference>
<dbReference type="PANTHER" id="PTHR42852:SF13">
    <property type="entry name" value="PROTEIN DIPZ"/>
    <property type="match status" value="1"/>
</dbReference>
<dbReference type="OrthoDB" id="9815205at2"/>
<dbReference type="GO" id="GO:0016491">
    <property type="term" value="F:oxidoreductase activity"/>
    <property type="evidence" value="ECO:0007669"/>
    <property type="project" value="InterPro"/>
</dbReference>
<dbReference type="InterPro" id="IPR013766">
    <property type="entry name" value="Thioredoxin_domain"/>
</dbReference>
<dbReference type="CDD" id="cd02966">
    <property type="entry name" value="TlpA_like_family"/>
    <property type="match status" value="1"/>
</dbReference>
<dbReference type="PROSITE" id="PS51352">
    <property type="entry name" value="THIOREDOXIN_2"/>
    <property type="match status" value="1"/>
</dbReference>
<gene>
    <name evidence="2" type="ORF">SAMN04488055_1180</name>
</gene>
<dbReference type="SUPFAM" id="SSF52833">
    <property type="entry name" value="Thioredoxin-like"/>
    <property type="match status" value="1"/>
</dbReference>
<evidence type="ECO:0000313" key="3">
    <source>
        <dbReference type="Proteomes" id="UP000185003"/>
    </source>
</evidence>
<dbReference type="Gene3D" id="2.50.20.10">
    <property type="entry name" value="Lipoprotein localisation LolA/LolB/LppX"/>
    <property type="match status" value="1"/>
</dbReference>
<evidence type="ECO:0000313" key="2">
    <source>
        <dbReference type="EMBL" id="SIN75908.1"/>
    </source>
</evidence>
<proteinExistence type="predicted"/>
<dbReference type="RefSeq" id="WP_074238341.1">
    <property type="nucleotide sequence ID" value="NZ_FSRA01000001.1"/>
</dbReference>
<dbReference type="GO" id="GO:0016209">
    <property type="term" value="F:antioxidant activity"/>
    <property type="evidence" value="ECO:0007669"/>
    <property type="project" value="InterPro"/>
</dbReference>
<dbReference type="EMBL" id="FSRA01000001">
    <property type="protein sequence ID" value="SIN75908.1"/>
    <property type="molecule type" value="Genomic_DNA"/>
</dbReference>
<dbReference type="Gene3D" id="3.40.30.10">
    <property type="entry name" value="Glutaredoxin"/>
    <property type="match status" value="1"/>
</dbReference>
<dbReference type="AlphaFoldDB" id="A0A1N6DYP5"/>
<reference evidence="2 3" key="1">
    <citation type="submission" date="2016-11" db="EMBL/GenBank/DDBJ databases">
        <authorList>
            <person name="Jaros S."/>
            <person name="Januszkiewicz K."/>
            <person name="Wedrychowicz H."/>
        </authorList>
    </citation>
    <scope>NUCLEOTIDE SEQUENCE [LARGE SCALE GENOMIC DNA]</scope>
    <source>
        <strain evidence="2 3">DSM 24787</strain>
    </source>
</reference>
<accession>A0A1N6DYP5</accession>
<dbReference type="InterPro" id="IPR050553">
    <property type="entry name" value="Thioredoxin_ResA/DsbE_sf"/>
</dbReference>
<evidence type="ECO:0000259" key="1">
    <source>
        <dbReference type="PROSITE" id="PS51352"/>
    </source>
</evidence>
<sequence length="376" mass="42949">MRSIIFMVLICAVCGFRTSPDLKADDVLKRMAEKLNTIKTLRYQYNRKISYPSENYKASTSASIFIDFSGTDTLLGFRYQITDAGYSNIFNGTEQFDLNEKDKTIRLQQQPSAKSFRNISYFYNSIITLKRIIPAVLSDETISKTLKEDDKYYTVQLSLNKRMFNYLEGFSNITAERVIHYRIFIDKATLFPRRVIQTNNVNEDLVQTDFSDIETGAPSPPETSWYYSTYAREYKPKEEKVLQPLAVNTMAPDFTLPGLQGNVSLSALRGKVVLLEFWIRNCGYCIAAVPTLNNYPDVFAINVHDTPADIERFAKNNKATYKMLYNGKKVAEQYGIDAYPMMVIVDKAGKVVYVGSVNKTAIDDILKREEAMPPSR</sequence>